<proteinExistence type="predicted"/>
<dbReference type="Proteomes" id="UP001652700">
    <property type="component" value="Unplaced"/>
</dbReference>
<evidence type="ECO:0000313" key="5">
    <source>
        <dbReference type="RefSeq" id="XP_028150321.1"/>
    </source>
</evidence>
<keyword evidence="3" id="KW-1185">Reference proteome</keyword>
<dbReference type="AlphaFoldDB" id="A0A6P7GK83"/>
<dbReference type="EnsemblMetazoa" id="XM_050643216.1">
    <property type="protein sequence ID" value="XP_050499173.1"/>
    <property type="gene ID" value="LOC126879883"/>
</dbReference>
<dbReference type="EnsemblMetazoa" id="XM_050658514.1">
    <property type="protein sequence ID" value="XP_050514471.1"/>
    <property type="gene ID" value="LOC126889828"/>
</dbReference>
<feature type="coiled-coil region" evidence="1">
    <location>
        <begin position="56"/>
        <end position="83"/>
    </location>
</feature>
<dbReference type="OrthoDB" id="6726648at2759"/>
<gene>
    <name evidence="5" type="primary">LOC114343688</name>
    <name evidence="4" type="synonym">LOC114343630</name>
</gene>
<reference evidence="2" key="2">
    <citation type="submission" date="2025-05" db="UniProtKB">
        <authorList>
            <consortium name="EnsemblMetazoa"/>
        </authorList>
    </citation>
    <scope>IDENTIFICATION</scope>
</reference>
<dbReference type="PANTHER" id="PTHR46601">
    <property type="entry name" value="ULP_PROTEASE DOMAIN-CONTAINING PROTEIN"/>
    <property type="match status" value="1"/>
</dbReference>
<sequence>MYLSFQKMDNKEKKKRYFEKLRLDPQRLAAHQEKERQRVKAVRAKERDLFKDRPDILESKRKYETLRKQKQRERKRLAKLGEESNFPSVASELGSYKRPQSLGKAVNRVKKVLPDSPSKKQAVVRKLILEYPNLILTKPPRKCTTKLSDEVKKTVKDFFIRDDISYQAPGKRDTKSIKDPVTNKRANVQKRFLVMSVKEAYQQFIQETGLQQVTKTTFYDLRPKHVLLVSDTPHTVCVCKYHGNFNYLLESLHSNKVLNQDLVPNGKELLRKLVCSLNEENCMLGTCSQCKSLVEHELAHVLTVSDYDEGKRIVWKQWVDIEKRPKQVEHSGTVKDVICEIKKQLPTFRVHCYIKNVQSEEFEARRLENNPKSGTLQIDFAENFSLISQDEIQSAHWSHQQVTLFTACVWTGSATSSYTIVSDDLSHQKLSIKVFLYRIIEDILKRFPNLEKLSIFSDGPSSQFKNKYTAGLLCSMQKHFKIDFDWLFFATSHGKGSVDAIGGAIKHRVWIKIKSRQRTISNPFEFYECAKEEIKGTHIIFLPEEDVQNHAQEMEKKWADIKSIPDIRQCHYFMPYDSTSILVARTAKSLMTKHIISKEAEEDLSRQLDLKQRRLRYEDVYSSSDSDDDKMCTPTALPVGEETVVGSWVGVIYDSQWYPGIVENKSEKDITVSFMARVGQRFFWPSKPDIQTLHHVNIMCRIKEPPHPVSNRHFEINGVSLYDEIFKKLNV</sequence>
<dbReference type="RefSeq" id="XP_028150321.1">
    <property type="nucleotide sequence ID" value="XM_028294520.1"/>
</dbReference>
<keyword evidence="1" id="KW-0175">Coiled coil</keyword>
<dbReference type="PANTHER" id="PTHR46601:SF2">
    <property type="entry name" value="UBIQUITIN-LIKE PROTEASE FAMILY PROFILE DOMAIN-CONTAINING PROTEIN"/>
    <property type="match status" value="1"/>
</dbReference>
<evidence type="ECO:0000313" key="4">
    <source>
        <dbReference type="RefSeq" id="XP_028150264.1"/>
    </source>
</evidence>
<evidence type="ECO:0000313" key="2">
    <source>
        <dbReference type="EnsemblMetazoa" id="XP_028154325.2"/>
    </source>
</evidence>
<dbReference type="RefSeq" id="XP_028150264.1">
    <property type="nucleotide sequence ID" value="XM_028294463.1"/>
</dbReference>
<organism evidence="5">
    <name type="scientific">Diabrotica virgifera virgifera</name>
    <name type="common">western corn rootworm</name>
    <dbReference type="NCBI Taxonomy" id="50390"/>
    <lineage>
        <taxon>Eukaryota</taxon>
        <taxon>Metazoa</taxon>
        <taxon>Ecdysozoa</taxon>
        <taxon>Arthropoda</taxon>
        <taxon>Hexapoda</taxon>
        <taxon>Insecta</taxon>
        <taxon>Pterygota</taxon>
        <taxon>Neoptera</taxon>
        <taxon>Endopterygota</taxon>
        <taxon>Coleoptera</taxon>
        <taxon>Polyphaga</taxon>
        <taxon>Cucujiformia</taxon>
        <taxon>Chrysomeloidea</taxon>
        <taxon>Chrysomelidae</taxon>
        <taxon>Galerucinae</taxon>
        <taxon>Diabroticina</taxon>
        <taxon>Diabroticites</taxon>
        <taxon>Diabrotica</taxon>
    </lineage>
</organism>
<name>A0A6P7GK83_DIAVI</name>
<protein>
    <submittedName>
        <fullName evidence="4">Uncharacterized protein LOC114343630</fullName>
    </submittedName>
    <submittedName>
        <fullName evidence="5">Uncharacterized protein LOC114343688 isoform X1</fullName>
    </submittedName>
</protein>
<accession>A0A6P7GK83</accession>
<evidence type="ECO:0000313" key="3">
    <source>
        <dbReference type="Proteomes" id="UP001652700"/>
    </source>
</evidence>
<evidence type="ECO:0000256" key="1">
    <source>
        <dbReference type="SAM" id="Coils"/>
    </source>
</evidence>
<dbReference type="EnsemblMetazoa" id="XM_028298524.2">
    <property type="protein sequence ID" value="XP_028154325.2"/>
    <property type="gene ID" value="LOC114347861"/>
</dbReference>
<reference evidence="4 5" key="1">
    <citation type="submission" date="2025-04" db="UniProtKB">
        <authorList>
            <consortium name="RefSeq"/>
        </authorList>
    </citation>
    <scope>IDENTIFICATION</scope>
    <source>
        <tissue evidence="4 5">Whole insect</tissue>
    </source>
</reference>